<dbReference type="OMA" id="NIALYIM"/>
<keyword evidence="4" id="KW-1185">Reference proteome</keyword>
<protein>
    <submittedName>
        <fullName evidence="1">Uncharacterized protein</fullName>
    </submittedName>
</protein>
<reference evidence="2" key="3">
    <citation type="journal article" date="2022" name="bioRxiv">
        <title>A global pangenome for the wheat fungal pathogen Pyrenophora tritici-repentis and prediction of effector protein structural homology.</title>
        <authorList>
            <person name="Moolhuijzen P."/>
            <person name="See P.T."/>
            <person name="Shi G."/>
            <person name="Powell H.R."/>
            <person name="Cockram J."/>
            <person name="Jorgensen L.N."/>
            <person name="Benslimane H."/>
            <person name="Strelkov S.E."/>
            <person name="Turner J."/>
            <person name="Liu Z."/>
            <person name="Moffat C.S."/>
        </authorList>
    </citation>
    <scope>NUCLEOTIDE SEQUENCE</scope>
    <source>
        <strain evidence="2">86-124</strain>
    </source>
</reference>
<accession>A0A2W1GT66</accession>
<reference evidence="1" key="1">
    <citation type="journal article" date="2018" name="BMC Genomics">
        <title>Comparative genomics of the wheat fungal pathogen Pyrenophora tritici-repentis reveals chromosomal variations and genome plasticity.</title>
        <authorList>
            <person name="Moolhuijzen P."/>
            <person name="See P.T."/>
            <person name="Hane J.K."/>
            <person name="Shi G."/>
            <person name="Liu Z."/>
            <person name="Oliver R.P."/>
            <person name="Moffat C.S."/>
        </authorList>
    </citation>
    <scope>NUCLEOTIDE SEQUENCE [LARGE SCALE GENOMIC DNA]</scope>
    <source>
        <strain evidence="1">M4</strain>
    </source>
</reference>
<dbReference type="Gene3D" id="1.25.40.180">
    <property type="match status" value="1"/>
</dbReference>
<dbReference type="AlphaFoldDB" id="A0A2W1GT66"/>
<comment type="caution">
    <text evidence="1">The sequence shown here is derived from an EMBL/GenBank/DDBJ whole genome shotgun (WGS) entry which is preliminary data.</text>
</comment>
<dbReference type="Proteomes" id="UP000245464">
    <property type="component" value="Chromosome 3"/>
</dbReference>
<proteinExistence type="predicted"/>
<dbReference type="Proteomes" id="UP000249757">
    <property type="component" value="Unassembled WGS sequence"/>
</dbReference>
<gene>
    <name evidence="2" type="ORF">Ptr86124_004533</name>
    <name evidence="1" type="ORF">PtrM4_086360</name>
</gene>
<evidence type="ECO:0000313" key="2">
    <source>
        <dbReference type="EMBL" id="KAI1515996.1"/>
    </source>
</evidence>
<dbReference type="OrthoDB" id="3688717at2759"/>
<name>A0A2W1GT66_9PLEO</name>
<dbReference type="EMBL" id="NRDI02000005">
    <property type="protein sequence ID" value="KAI1515996.1"/>
    <property type="molecule type" value="Genomic_DNA"/>
</dbReference>
<dbReference type="EMBL" id="NQIK02000003">
    <property type="protein sequence ID" value="KAF7573731.1"/>
    <property type="molecule type" value="Genomic_DNA"/>
</dbReference>
<organism evidence="1 3">
    <name type="scientific">Pyrenophora tritici-repentis</name>
    <dbReference type="NCBI Taxonomy" id="45151"/>
    <lineage>
        <taxon>Eukaryota</taxon>
        <taxon>Fungi</taxon>
        <taxon>Dikarya</taxon>
        <taxon>Ascomycota</taxon>
        <taxon>Pezizomycotina</taxon>
        <taxon>Dothideomycetes</taxon>
        <taxon>Pleosporomycetidae</taxon>
        <taxon>Pleosporales</taxon>
        <taxon>Pleosporineae</taxon>
        <taxon>Pleosporaceae</taxon>
        <taxon>Pyrenophora</taxon>
    </lineage>
</organism>
<reference evidence="2" key="2">
    <citation type="submission" date="2021-05" db="EMBL/GenBank/DDBJ databases">
        <authorList>
            <person name="Moolhuijzen P.M."/>
            <person name="Moffat C.S."/>
        </authorList>
    </citation>
    <scope>NUCLEOTIDE SEQUENCE</scope>
    <source>
        <strain evidence="2">86-124</strain>
    </source>
</reference>
<evidence type="ECO:0000313" key="3">
    <source>
        <dbReference type="Proteomes" id="UP000245464"/>
    </source>
</evidence>
<evidence type="ECO:0000313" key="4">
    <source>
        <dbReference type="Proteomes" id="UP000249757"/>
    </source>
</evidence>
<evidence type="ECO:0000313" key="1">
    <source>
        <dbReference type="EMBL" id="KAF7573731.1"/>
    </source>
</evidence>
<reference evidence="4" key="4">
    <citation type="journal article" date="2022" name="Microb. Genom.">
        <title>A global pangenome for the wheat fungal pathogen Pyrenophora tritici-repentis and prediction of effector protein structural homology.</title>
        <authorList>
            <person name="Moolhuijzen P.M."/>
            <person name="See P.T."/>
            <person name="Shi G."/>
            <person name="Powell H.R."/>
            <person name="Cockram J."/>
            <person name="Jorgensen L.N."/>
            <person name="Benslimane H."/>
            <person name="Strelkov S.E."/>
            <person name="Turner J."/>
            <person name="Liu Z."/>
            <person name="Moffat C.S."/>
        </authorList>
    </citation>
    <scope>NUCLEOTIDE SEQUENCE [LARGE SCALE GENOMIC DNA]</scope>
</reference>
<sequence>MPEAKATDLLFEVFKNCVDNIIKALPPNMDPNDATAMSAIRIIASQTNNDYKRLQHVVETIQARICEDAVWASGTAVSVYELLAASIDPKISHPDIQTIAVTGSLLVQDQMMRACQTQFHQTIPTSNWSRGLVAFLGQTCTVGNMTSTTPNITLDILDRMLGSDSLTKNENFDIFVGFFMCAGPFLDGLGYGDELAMRVEKLMDLSKSLGTTQWLAVYGLLQLRKKGWQMEEEDVAK</sequence>